<dbReference type="AlphaFoldDB" id="A0A098G390"/>
<dbReference type="InterPro" id="IPR009057">
    <property type="entry name" value="Homeodomain-like_sf"/>
</dbReference>
<organism evidence="5 6">
    <name type="scientific">Legionella fallonii LLAP-10</name>
    <dbReference type="NCBI Taxonomy" id="1212491"/>
    <lineage>
        <taxon>Bacteria</taxon>
        <taxon>Pseudomonadati</taxon>
        <taxon>Pseudomonadota</taxon>
        <taxon>Gammaproteobacteria</taxon>
        <taxon>Legionellales</taxon>
        <taxon>Legionellaceae</taxon>
        <taxon>Legionella</taxon>
    </lineage>
</organism>
<keyword evidence="1" id="KW-0805">Transcription regulation</keyword>
<evidence type="ECO:0000259" key="4">
    <source>
        <dbReference type="PROSITE" id="PS01124"/>
    </source>
</evidence>
<name>A0A098G390_9GAMM</name>
<evidence type="ECO:0000256" key="2">
    <source>
        <dbReference type="ARBA" id="ARBA00023125"/>
    </source>
</evidence>
<dbReference type="OrthoDB" id="5740883at2"/>
<dbReference type="PANTHER" id="PTHR43280:SF2">
    <property type="entry name" value="HTH-TYPE TRANSCRIPTIONAL REGULATOR EXSA"/>
    <property type="match status" value="1"/>
</dbReference>
<dbReference type="EMBL" id="LN614827">
    <property type="protein sequence ID" value="CEG56928.1"/>
    <property type="molecule type" value="Genomic_DNA"/>
</dbReference>
<dbReference type="InterPro" id="IPR018060">
    <property type="entry name" value="HTH_AraC"/>
</dbReference>
<accession>A0A098G390</accession>
<dbReference type="KEGG" id="lfa:LFA_1512"/>
<dbReference type="Gene3D" id="2.60.120.10">
    <property type="entry name" value="Jelly Rolls"/>
    <property type="match status" value="1"/>
</dbReference>
<dbReference type="Gene3D" id="1.10.10.60">
    <property type="entry name" value="Homeodomain-like"/>
    <property type="match status" value="2"/>
</dbReference>
<evidence type="ECO:0000313" key="5">
    <source>
        <dbReference type="EMBL" id="CEG56928.1"/>
    </source>
</evidence>
<evidence type="ECO:0000313" key="6">
    <source>
        <dbReference type="Proteomes" id="UP000032430"/>
    </source>
</evidence>
<sequence length="249" mass="28024">MFSSHIELRSYHTEQTSHSHEYAQLVLPVKGVLELEIGSSAGIIDAEKAAFVATGTRHSFSGSQDNLFVVVDFSQPDSPAINMPSFITLTPVTKQFLQFAHYYLLHGVNDLSSHRLINSLLLNLLSHPILSNQDLLVLKAKNWIDLHFSTSVNLEQLAQHCHLSISQLQRRFKKNTGTGLAEYWRQKKLEHAKLLLSTTSHTITSIAFAIGYENVPAFSRRFHAVLGMYPSEWREMALTAKKLLPSDNT</sequence>
<dbReference type="PANTHER" id="PTHR43280">
    <property type="entry name" value="ARAC-FAMILY TRANSCRIPTIONAL REGULATOR"/>
    <property type="match status" value="1"/>
</dbReference>
<dbReference type="STRING" id="1212491.LFA_1512"/>
<dbReference type="RefSeq" id="WP_045095506.1">
    <property type="nucleotide sequence ID" value="NZ_LN614827.1"/>
</dbReference>
<keyword evidence="6" id="KW-1185">Reference proteome</keyword>
<protein>
    <submittedName>
        <fullName evidence="5">Transcriptional regulator, AraC-family</fullName>
    </submittedName>
</protein>
<keyword evidence="2" id="KW-0238">DNA-binding</keyword>
<gene>
    <name evidence="5" type="ORF">LFA_1512</name>
</gene>
<dbReference type="Proteomes" id="UP000032430">
    <property type="component" value="Chromosome I"/>
</dbReference>
<keyword evidence="3" id="KW-0804">Transcription</keyword>
<dbReference type="SUPFAM" id="SSF51182">
    <property type="entry name" value="RmlC-like cupins"/>
    <property type="match status" value="1"/>
</dbReference>
<dbReference type="InterPro" id="IPR011051">
    <property type="entry name" value="RmlC_Cupin_sf"/>
</dbReference>
<dbReference type="InterPro" id="IPR014710">
    <property type="entry name" value="RmlC-like_jellyroll"/>
</dbReference>
<dbReference type="HOGENOM" id="CLU_000445_88_15_6"/>
<reference evidence="6" key="1">
    <citation type="submission" date="2014-09" db="EMBL/GenBank/DDBJ databases">
        <authorList>
            <person name="Gomez-Valero L."/>
        </authorList>
    </citation>
    <scope>NUCLEOTIDE SEQUENCE [LARGE SCALE GENOMIC DNA]</scope>
    <source>
        <strain evidence="6">ATCC700992</strain>
    </source>
</reference>
<dbReference type="GO" id="GO:0003700">
    <property type="term" value="F:DNA-binding transcription factor activity"/>
    <property type="evidence" value="ECO:0007669"/>
    <property type="project" value="InterPro"/>
</dbReference>
<dbReference type="SUPFAM" id="SSF46689">
    <property type="entry name" value="Homeodomain-like"/>
    <property type="match status" value="2"/>
</dbReference>
<dbReference type="PROSITE" id="PS01124">
    <property type="entry name" value="HTH_ARAC_FAMILY_2"/>
    <property type="match status" value="1"/>
</dbReference>
<evidence type="ECO:0000256" key="3">
    <source>
        <dbReference type="ARBA" id="ARBA00023163"/>
    </source>
</evidence>
<evidence type="ECO:0000256" key="1">
    <source>
        <dbReference type="ARBA" id="ARBA00023015"/>
    </source>
</evidence>
<feature type="domain" description="HTH araC/xylS-type" evidence="4">
    <location>
        <begin position="138"/>
        <end position="236"/>
    </location>
</feature>
<dbReference type="Pfam" id="PF12833">
    <property type="entry name" value="HTH_18"/>
    <property type="match status" value="1"/>
</dbReference>
<dbReference type="GO" id="GO:0043565">
    <property type="term" value="F:sequence-specific DNA binding"/>
    <property type="evidence" value="ECO:0007669"/>
    <property type="project" value="InterPro"/>
</dbReference>
<proteinExistence type="predicted"/>
<dbReference type="SMART" id="SM00342">
    <property type="entry name" value="HTH_ARAC"/>
    <property type="match status" value="1"/>
</dbReference>